<gene>
    <name evidence="1" type="ORF">FVB32_11050</name>
</gene>
<sequence>MNSNLPYPVNERAPFDFVYFENPDYNSVLSTIQNDKISNNGMVLVNSIHQNALNQNNWEKLIALKEITVSIDMYHLGILFIRKEQEKEHFTIRI</sequence>
<accession>A0A5C8V219</accession>
<protein>
    <submittedName>
        <fullName evidence="1">Uncharacterized protein</fullName>
    </submittedName>
</protein>
<reference evidence="1 2" key="1">
    <citation type="submission" date="2019-08" db="EMBL/GenBank/DDBJ databases">
        <title>Professor.</title>
        <authorList>
            <person name="Park J.S."/>
        </authorList>
    </citation>
    <scope>NUCLEOTIDE SEQUENCE [LARGE SCALE GENOMIC DNA]</scope>
    <source>
        <strain evidence="1 2">176CP5-101</strain>
    </source>
</reference>
<dbReference type="Proteomes" id="UP000321456">
    <property type="component" value="Unassembled WGS sequence"/>
</dbReference>
<comment type="caution">
    <text evidence="1">The sequence shown here is derived from an EMBL/GenBank/DDBJ whole genome shotgun (WGS) entry which is preliminary data.</text>
</comment>
<evidence type="ECO:0000313" key="1">
    <source>
        <dbReference type="EMBL" id="TXN35122.1"/>
    </source>
</evidence>
<evidence type="ECO:0000313" key="2">
    <source>
        <dbReference type="Proteomes" id="UP000321456"/>
    </source>
</evidence>
<keyword evidence="2" id="KW-1185">Reference proteome</keyword>
<dbReference type="EMBL" id="VRUR01000002">
    <property type="protein sequence ID" value="TXN35122.1"/>
    <property type="molecule type" value="Genomic_DNA"/>
</dbReference>
<dbReference type="AlphaFoldDB" id="A0A5C8V219"/>
<name>A0A5C8V219_9FLAO</name>
<proteinExistence type="predicted"/>
<organism evidence="1 2">
    <name type="scientific">Flagellimonas hymeniacidonis</name>
    <dbReference type="NCBI Taxonomy" id="2603628"/>
    <lineage>
        <taxon>Bacteria</taxon>
        <taxon>Pseudomonadati</taxon>
        <taxon>Bacteroidota</taxon>
        <taxon>Flavobacteriia</taxon>
        <taxon>Flavobacteriales</taxon>
        <taxon>Flavobacteriaceae</taxon>
        <taxon>Flagellimonas</taxon>
    </lineage>
</organism>
<dbReference type="RefSeq" id="WP_147743856.1">
    <property type="nucleotide sequence ID" value="NZ_VRUR01000002.1"/>
</dbReference>